<evidence type="ECO:0000313" key="5">
    <source>
        <dbReference type="Proteomes" id="UP000185696"/>
    </source>
</evidence>
<evidence type="ECO:0000313" key="4">
    <source>
        <dbReference type="EMBL" id="OLF12790.1"/>
    </source>
</evidence>
<evidence type="ECO:0000256" key="1">
    <source>
        <dbReference type="SAM" id="MobiDB-lite"/>
    </source>
</evidence>
<organism evidence="4 5">
    <name type="scientific">Actinophytocola xinjiangensis</name>
    <dbReference type="NCBI Taxonomy" id="485602"/>
    <lineage>
        <taxon>Bacteria</taxon>
        <taxon>Bacillati</taxon>
        <taxon>Actinomycetota</taxon>
        <taxon>Actinomycetes</taxon>
        <taxon>Pseudonocardiales</taxon>
        <taxon>Pseudonocardiaceae</taxon>
    </lineage>
</organism>
<dbReference type="InterPro" id="IPR053521">
    <property type="entry name" value="McjB-like"/>
</dbReference>
<keyword evidence="2" id="KW-0472">Membrane</keyword>
<accession>A0A7Z0WQU6</accession>
<keyword evidence="2" id="KW-1133">Transmembrane helix</keyword>
<dbReference type="Pfam" id="PF13471">
    <property type="entry name" value="Transglut_core3"/>
    <property type="match status" value="1"/>
</dbReference>
<dbReference type="OrthoDB" id="583768at2"/>
<evidence type="ECO:0000256" key="2">
    <source>
        <dbReference type="SAM" id="Phobius"/>
    </source>
</evidence>
<name>A0A7Z0WQU6_9PSEU</name>
<dbReference type="NCBIfam" id="NF033537">
    <property type="entry name" value="lasso_biosyn_B2"/>
    <property type="match status" value="1"/>
</dbReference>
<evidence type="ECO:0000259" key="3">
    <source>
        <dbReference type="Pfam" id="PF13471"/>
    </source>
</evidence>
<keyword evidence="2" id="KW-0812">Transmembrane</keyword>
<feature type="region of interest" description="Disordered" evidence="1">
    <location>
        <begin position="84"/>
        <end position="132"/>
    </location>
</feature>
<gene>
    <name evidence="4" type="ORF">BLA60_05840</name>
</gene>
<dbReference type="EMBL" id="MSIF01000002">
    <property type="protein sequence ID" value="OLF12790.1"/>
    <property type="molecule type" value="Genomic_DNA"/>
</dbReference>
<protein>
    <recommendedName>
        <fullName evidence="3">Microcin J25-processing protein McjB C-terminal domain-containing protein</fullName>
    </recommendedName>
</protein>
<proteinExistence type="predicted"/>
<keyword evidence="5" id="KW-1185">Reference proteome</keyword>
<dbReference type="Proteomes" id="UP000185696">
    <property type="component" value="Unassembled WGS sequence"/>
</dbReference>
<dbReference type="AlphaFoldDB" id="A0A7Z0WQU6"/>
<dbReference type="InterPro" id="IPR032708">
    <property type="entry name" value="McjB_C"/>
</dbReference>
<sequence length="263" mass="27936">MLRIPGHIHTTAAPNGGSVVLDRRTGRCYALNGLADQLWRAWHTTGDFDTALTLVAATTTVGPRFPTQSRELADTLVATGLLATDEPHQHPRANAPDTTTTSPAVPDESAMPGAPAGPVLGQPVSDSTPTTLAGPDSAVPGFRVAALLAVPLTLLVVLLPFRVMVSLLTWSRQHWCRRTASGPQTEAALAAISRATRYHPGRIACLELSLGTVVTLALGRRHAPLVIGVAHAPCRFHAWVGSPEGPVHDRRGWTPEFRPIVTL</sequence>
<comment type="caution">
    <text evidence="4">The sequence shown here is derived from an EMBL/GenBank/DDBJ whole genome shotgun (WGS) entry which is preliminary data.</text>
</comment>
<reference evidence="4 5" key="1">
    <citation type="submission" date="2016-12" db="EMBL/GenBank/DDBJ databases">
        <title>The draft genome sequence of Actinophytocola xinjiangensis.</title>
        <authorList>
            <person name="Wang W."/>
            <person name="Yuan L."/>
        </authorList>
    </citation>
    <scope>NUCLEOTIDE SEQUENCE [LARGE SCALE GENOMIC DNA]</scope>
    <source>
        <strain evidence="4 5">CGMCC 4.4663</strain>
    </source>
</reference>
<feature type="domain" description="Microcin J25-processing protein McjB C-terminal" evidence="3">
    <location>
        <begin position="152"/>
        <end position="262"/>
    </location>
</feature>
<feature type="transmembrane region" description="Helical" evidence="2">
    <location>
        <begin position="144"/>
        <end position="168"/>
    </location>
</feature>
<dbReference type="RefSeq" id="WP_075131698.1">
    <property type="nucleotide sequence ID" value="NZ_MSIF01000002.1"/>
</dbReference>